<dbReference type="STRING" id="1276257.SSABA_v1c02480"/>
<evidence type="ECO:0000256" key="1">
    <source>
        <dbReference type="SAM" id="Phobius"/>
    </source>
</evidence>
<evidence type="ECO:0000313" key="3">
    <source>
        <dbReference type="Proteomes" id="UP000019265"/>
    </source>
</evidence>
<dbReference type="KEGG" id="ssab:SSABA_v1c02480"/>
<organism evidence="2 3">
    <name type="scientific">Spiroplasma sabaudiense Ar-1343</name>
    <dbReference type="NCBI Taxonomy" id="1276257"/>
    <lineage>
        <taxon>Bacteria</taxon>
        <taxon>Bacillati</taxon>
        <taxon>Mycoplasmatota</taxon>
        <taxon>Mollicutes</taxon>
        <taxon>Entomoplasmatales</taxon>
        <taxon>Spiroplasmataceae</taxon>
        <taxon>Spiroplasma</taxon>
    </lineage>
</organism>
<dbReference type="PATRIC" id="fig|1276257.3.peg.254"/>
<dbReference type="Gene3D" id="1.10.1760.20">
    <property type="match status" value="1"/>
</dbReference>
<dbReference type="eggNOG" id="COG3601">
    <property type="taxonomic scope" value="Bacteria"/>
</dbReference>
<keyword evidence="3" id="KW-1185">Reference proteome</keyword>
<evidence type="ECO:0008006" key="4">
    <source>
        <dbReference type="Google" id="ProtNLM"/>
    </source>
</evidence>
<feature type="transmembrane region" description="Helical" evidence="1">
    <location>
        <begin position="65"/>
        <end position="91"/>
    </location>
</feature>
<name>W6A9X2_9MOLU</name>
<keyword evidence="1" id="KW-0472">Membrane</keyword>
<gene>
    <name evidence="2" type="ORF">SSABA_v1c02480</name>
</gene>
<evidence type="ECO:0000313" key="2">
    <source>
        <dbReference type="EMBL" id="AHI53660.1"/>
    </source>
</evidence>
<dbReference type="EMBL" id="CP006934">
    <property type="protein sequence ID" value="AHI53660.1"/>
    <property type="molecule type" value="Genomic_DNA"/>
</dbReference>
<sequence>MNLDKNNENIVFKIRYQKTKWKEYFELTTLRITFLSLILALNITLAIFSRFIMGMIKIPPVDFMVLELTLVTYLVVLYFLNLFYTVIFVFIGTWVRLIIGDEPVGLLAMNIIDLATVLSFWILSFLLYKFLINTNLNRKQYLSRMYIIQGFSGLITAFITAAMGIFINWAFLLTLYGVPIESQNILLFPIGIFNFVKIGVNIIIYLSCFYAIDLLFNRYKI</sequence>
<keyword evidence="1" id="KW-0812">Transmembrane</keyword>
<proteinExistence type="predicted"/>
<keyword evidence="1" id="KW-1133">Transmembrane helix</keyword>
<dbReference type="RefSeq" id="WP_025250796.1">
    <property type="nucleotide sequence ID" value="NZ_CP006934.1"/>
</dbReference>
<feature type="transmembrane region" description="Helical" evidence="1">
    <location>
        <begin position="151"/>
        <end position="172"/>
    </location>
</feature>
<feature type="transmembrane region" description="Helical" evidence="1">
    <location>
        <begin position="192"/>
        <end position="216"/>
    </location>
</feature>
<protein>
    <recommendedName>
        <fullName evidence="4">Riboflavin transporter</fullName>
    </recommendedName>
</protein>
<reference evidence="2 3" key="1">
    <citation type="journal article" date="2014" name="Genome Biol. Evol.">
        <title>Molecular evolution of the substrate utilization strategies and putative virulence factors in mosquito-associated Spiroplasma species.</title>
        <authorList>
            <person name="Chang T.H."/>
            <person name="Lo W.S."/>
            <person name="Ku C."/>
            <person name="Chen L.L."/>
            <person name="Kuo C.H."/>
        </authorList>
    </citation>
    <scope>NUCLEOTIDE SEQUENCE [LARGE SCALE GENOMIC DNA]</scope>
    <source>
        <strain evidence="2">Ar-1343</strain>
    </source>
</reference>
<accession>W6A9X2</accession>
<dbReference type="AlphaFoldDB" id="W6A9X2"/>
<dbReference type="Proteomes" id="UP000019265">
    <property type="component" value="Chromosome"/>
</dbReference>
<feature type="transmembrane region" description="Helical" evidence="1">
    <location>
        <begin position="111"/>
        <end position="131"/>
    </location>
</feature>
<dbReference type="HOGENOM" id="CLU_105834_0_0_14"/>
<dbReference type="OrthoDB" id="390231at2"/>
<feature type="transmembrane region" description="Helical" evidence="1">
    <location>
        <begin position="32"/>
        <end position="53"/>
    </location>
</feature>